<keyword evidence="9" id="KW-0645">Protease</keyword>
<dbReference type="OrthoDB" id="9807874at2"/>
<reference evidence="10" key="1">
    <citation type="submission" date="2016-10" db="EMBL/GenBank/DDBJ databases">
        <authorList>
            <person name="Varghese N."/>
            <person name="Submissions S."/>
        </authorList>
    </citation>
    <scope>NUCLEOTIDE SEQUENCE [LARGE SCALE GENOMIC DNA]</scope>
    <source>
        <strain evidence="10">CGMCC 1.12333</strain>
    </source>
</reference>
<dbReference type="Proteomes" id="UP000199138">
    <property type="component" value="Unassembled WGS sequence"/>
</dbReference>
<feature type="transmembrane region" description="Helical" evidence="7">
    <location>
        <begin position="86"/>
        <end position="107"/>
    </location>
</feature>
<dbReference type="STRING" id="1224947.SAMN05216480_10793"/>
<feature type="transmembrane region" description="Helical" evidence="7">
    <location>
        <begin position="155"/>
        <end position="177"/>
    </location>
</feature>
<feature type="transmembrane region" description="Helical" evidence="7">
    <location>
        <begin position="12"/>
        <end position="33"/>
    </location>
</feature>
<name>A0A1I7H5U8_9FLAO</name>
<dbReference type="Gene3D" id="1.20.1540.10">
    <property type="entry name" value="Rhomboid-like"/>
    <property type="match status" value="1"/>
</dbReference>
<protein>
    <submittedName>
        <fullName evidence="9">Membrane associated serine protease, rhomboid family</fullName>
    </submittedName>
</protein>
<dbReference type="GO" id="GO:0016020">
    <property type="term" value="C:membrane"/>
    <property type="evidence" value="ECO:0007669"/>
    <property type="project" value="UniProtKB-SubCell"/>
</dbReference>
<evidence type="ECO:0000256" key="3">
    <source>
        <dbReference type="ARBA" id="ARBA00022692"/>
    </source>
</evidence>
<dbReference type="SUPFAM" id="SSF144091">
    <property type="entry name" value="Rhomboid-like"/>
    <property type="match status" value="1"/>
</dbReference>
<dbReference type="InterPro" id="IPR022764">
    <property type="entry name" value="Peptidase_S54_rhomboid_dom"/>
</dbReference>
<evidence type="ECO:0000256" key="1">
    <source>
        <dbReference type="ARBA" id="ARBA00004141"/>
    </source>
</evidence>
<keyword evidence="5 7" id="KW-1133">Transmembrane helix</keyword>
<evidence type="ECO:0000313" key="9">
    <source>
        <dbReference type="EMBL" id="SFU56021.1"/>
    </source>
</evidence>
<sequence length="250" mass="28732">MMRLTETVKHLLIINILFFIVTMMNQSFMYDWFALWFPKNPNFQFWQIITHMFMHGGKKHIFFNMFSLIIFGPILEQYLGRNKFLLLYFASGLGAVALQILFTYYQYNSAFEGLLNAGVSQSEINVFLSDLVSKGRADVPYENLYSLFDSLHDSYFATMVGASGCLFGITAAFVVVYPNMPLYIMFIPIPIKAKYLIGGYFAITLYSAITGSSLAGPENTAFWAHIGGAVIGFITMWYWKKNEFNHNRWN</sequence>
<keyword evidence="3 7" id="KW-0812">Transmembrane</keyword>
<keyword evidence="4" id="KW-0378">Hydrolase</keyword>
<organism evidence="9 10">
    <name type="scientific">Pustulibacterium marinum</name>
    <dbReference type="NCBI Taxonomy" id="1224947"/>
    <lineage>
        <taxon>Bacteria</taxon>
        <taxon>Pseudomonadati</taxon>
        <taxon>Bacteroidota</taxon>
        <taxon>Flavobacteriia</taxon>
        <taxon>Flavobacteriales</taxon>
        <taxon>Flavobacteriaceae</taxon>
        <taxon>Pustulibacterium</taxon>
    </lineage>
</organism>
<comment type="similarity">
    <text evidence="2">Belongs to the peptidase S54 family.</text>
</comment>
<evidence type="ECO:0000256" key="2">
    <source>
        <dbReference type="ARBA" id="ARBA00009045"/>
    </source>
</evidence>
<dbReference type="PANTHER" id="PTHR43731:SF14">
    <property type="entry name" value="PRESENILIN-ASSOCIATED RHOMBOID-LIKE PROTEIN, MITOCHONDRIAL"/>
    <property type="match status" value="1"/>
</dbReference>
<evidence type="ECO:0000256" key="4">
    <source>
        <dbReference type="ARBA" id="ARBA00022801"/>
    </source>
</evidence>
<gene>
    <name evidence="9" type="ORF">SAMN05216480_10793</name>
</gene>
<dbReference type="PANTHER" id="PTHR43731">
    <property type="entry name" value="RHOMBOID PROTEASE"/>
    <property type="match status" value="1"/>
</dbReference>
<feature type="domain" description="Peptidase S54 rhomboid" evidence="8">
    <location>
        <begin position="43"/>
        <end position="239"/>
    </location>
</feature>
<dbReference type="GO" id="GO:0006508">
    <property type="term" value="P:proteolysis"/>
    <property type="evidence" value="ECO:0007669"/>
    <property type="project" value="UniProtKB-KW"/>
</dbReference>
<dbReference type="InterPro" id="IPR050925">
    <property type="entry name" value="Rhomboid_protease_S54"/>
</dbReference>
<dbReference type="AlphaFoldDB" id="A0A1I7H5U8"/>
<dbReference type="InterPro" id="IPR035952">
    <property type="entry name" value="Rhomboid-like_sf"/>
</dbReference>
<keyword evidence="6 7" id="KW-0472">Membrane</keyword>
<evidence type="ECO:0000256" key="5">
    <source>
        <dbReference type="ARBA" id="ARBA00022989"/>
    </source>
</evidence>
<evidence type="ECO:0000313" key="10">
    <source>
        <dbReference type="Proteomes" id="UP000199138"/>
    </source>
</evidence>
<accession>A0A1I7H5U8</accession>
<comment type="subcellular location">
    <subcellularLocation>
        <location evidence="1">Membrane</location>
        <topology evidence="1">Multi-pass membrane protein</topology>
    </subcellularLocation>
</comment>
<keyword evidence="10" id="KW-1185">Reference proteome</keyword>
<evidence type="ECO:0000259" key="8">
    <source>
        <dbReference type="Pfam" id="PF01694"/>
    </source>
</evidence>
<evidence type="ECO:0000256" key="7">
    <source>
        <dbReference type="SAM" id="Phobius"/>
    </source>
</evidence>
<dbReference type="RefSeq" id="WP_093025159.1">
    <property type="nucleotide sequence ID" value="NZ_FPBK01000007.1"/>
</dbReference>
<feature type="transmembrane region" description="Helical" evidence="7">
    <location>
        <begin position="221"/>
        <end position="239"/>
    </location>
</feature>
<dbReference type="GO" id="GO:0004252">
    <property type="term" value="F:serine-type endopeptidase activity"/>
    <property type="evidence" value="ECO:0007669"/>
    <property type="project" value="InterPro"/>
</dbReference>
<evidence type="ECO:0000256" key="6">
    <source>
        <dbReference type="ARBA" id="ARBA00023136"/>
    </source>
</evidence>
<feature type="transmembrane region" description="Helical" evidence="7">
    <location>
        <begin position="61"/>
        <end position="79"/>
    </location>
</feature>
<dbReference type="Pfam" id="PF01694">
    <property type="entry name" value="Rhomboid"/>
    <property type="match status" value="1"/>
</dbReference>
<dbReference type="EMBL" id="FPBK01000007">
    <property type="protein sequence ID" value="SFU56021.1"/>
    <property type="molecule type" value="Genomic_DNA"/>
</dbReference>
<proteinExistence type="inferred from homology"/>